<evidence type="ECO:0008006" key="4">
    <source>
        <dbReference type="Google" id="ProtNLM"/>
    </source>
</evidence>
<keyword evidence="1" id="KW-0732">Signal</keyword>
<evidence type="ECO:0000256" key="1">
    <source>
        <dbReference type="SAM" id="SignalP"/>
    </source>
</evidence>
<keyword evidence="3" id="KW-1185">Reference proteome</keyword>
<sequence length="107" mass="12143">MRLLSSIAVSGLITACSADWMAIVTQSMWEICMDWGNRRGHFYFDGQSKRCLVQTYDGGLYREWSEVGCWWREGAEDDTEAEAVAEKNSTHIDSAARALALKLMKEE</sequence>
<dbReference type="AlphaFoldDB" id="A0A8K0SYZ0"/>
<protein>
    <recommendedName>
        <fullName evidence="4">Apple domain-containing protein</fullName>
    </recommendedName>
</protein>
<evidence type="ECO:0000313" key="2">
    <source>
        <dbReference type="EMBL" id="KAH7320761.1"/>
    </source>
</evidence>
<gene>
    <name evidence="2" type="ORF">B0I35DRAFT_459505</name>
</gene>
<feature type="chain" id="PRO_5035426468" description="Apple domain-containing protein" evidence="1">
    <location>
        <begin position="19"/>
        <end position="107"/>
    </location>
</feature>
<accession>A0A8K0SYZ0</accession>
<dbReference type="EMBL" id="JAGPNK010000005">
    <property type="protein sequence ID" value="KAH7320761.1"/>
    <property type="molecule type" value="Genomic_DNA"/>
</dbReference>
<reference evidence="2" key="1">
    <citation type="journal article" date="2021" name="Nat. Commun.">
        <title>Genetic determinants of endophytism in the Arabidopsis root mycobiome.</title>
        <authorList>
            <person name="Mesny F."/>
            <person name="Miyauchi S."/>
            <person name="Thiergart T."/>
            <person name="Pickel B."/>
            <person name="Atanasova L."/>
            <person name="Karlsson M."/>
            <person name="Huettel B."/>
            <person name="Barry K.W."/>
            <person name="Haridas S."/>
            <person name="Chen C."/>
            <person name="Bauer D."/>
            <person name="Andreopoulos W."/>
            <person name="Pangilinan J."/>
            <person name="LaButti K."/>
            <person name="Riley R."/>
            <person name="Lipzen A."/>
            <person name="Clum A."/>
            <person name="Drula E."/>
            <person name="Henrissat B."/>
            <person name="Kohler A."/>
            <person name="Grigoriev I.V."/>
            <person name="Martin F.M."/>
            <person name="Hacquard S."/>
        </authorList>
    </citation>
    <scope>NUCLEOTIDE SEQUENCE</scope>
    <source>
        <strain evidence="2">MPI-CAGE-CH-0235</strain>
    </source>
</reference>
<name>A0A8K0SYZ0_9HYPO</name>
<dbReference type="PROSITE" id="PS51257">
    <property type="entry name" value="PROKAR_LIPOPROTEIN"/>
    <property type="match status" value="1"/>
</dbReference>
<dbReference type="OrthoDB" id="4860686at2759"/>
<dbReference type="Proteomes" id="UP000813444">
    <property type="component" value="Unassembled WGS sequence"/>
</dbReference>
<organism evidence="2 3">
    <name type="scientific">Stachybotrys elegans</name>
    <dbReference type="NCBI Taxonomy" id="80388"/>
    <lineage>
        <taxon>Eukaryota</taxon>
        <taxon>Fungi</taxon>
        <taxon>Dikarya</taxon>
        <taxon>Ascomycota</taxon>
        <taxon>Pezizomycotina</taxon>
        <taxon>Sordariomycetes</taxon>
        <taxon>Hypocreomycetidae</taxon>
        <taxon>Hypocreales</taxon>
        <taxon>Stachybotryaceae</taxon>
        <taxon>Stachybotrys</taxon>
    </lineage>
</organism>
<feature type="signal peptide" evidence="1">
    <location>
        <begin position="1"/>
        <end position="18"/>
    </location>
</feature>
<proteinExistence type="predicted"/>
<evidence type="ECO:0000313" key="3">
    <source>
        <dbReference type="Proteomes" id="UP000813444"/>
    </source>
</evidence>
<comment type="caution">
    <text evidence="2">The sequence shown here is derived from an EMBL/GenBank/DDBJ whole genome shotgun (WGS) entry which is preliminary data.</text>
</comment>